<evidence type="ECO:0000256" key="4">
    <source>
        <dbReference type="ARBA" id="ARBA00023015"/>
    </source>
</evidence>
<keyword evidence="4" id="KW-0805">Transcription regulation</keyword>
<feature type="domain" description="NusB/RsmB/TIM44" evidence="6">
    <location>
        <begin position="10"/>
        <end position="133"/>
    </location>
</feature>
<dbReference type="GO" id="GO:0003723">
    <property type="term" value="F:RNA binding"/>
    <property type="evidence" value="ECO:0007669"/>
    <property type="project" value="UniProtKB-KW"/>
</dbReference>
<keyword evidence="5" id="KW-0804">Transcription</keyword>
<dbReference type="NCBIfam" id="TIGR01951">
    <property type="entry name" value="nusB"/>
    <property type="match status" value="1"/>
</dbReference>
<dbReference type="Gene3D" id="1.10.940.10">
    <property type="entry name" value="NusB-like"/>
    <property type="match status" value="1"/>
</dbReference>
<keyword evidence="2" id="KW-0889">Transcription antitermination</keyword>
<keyword evidence="3" id="KW-0694">RNA-binding</keyword>
<dbReference type="Proteomes" id="UP000232223">
    <property type="component" value="Chromosome"/>
</dbReference>
<keyword evidence="8" id="KW-1185">Reference proteome</keyword>
<dbReference type="GO" id="GO:0031564">
    <property type="term" value="P:transcription antitermination"/>
    <property type="evidence" value="ECO:0007669"/>
    <property type="project" value="UniProtKB-KW"/>
</dbReference>
<evidence type="ECO:0000313" key="7">
    <source>
        <dbReference type="EMBL" id="ATZ21569.1"/>
    </source>
</evidence>
<dbReference type="GO" id="GO:0006353">
    <property type="term" value="P:DNA-templated transcription termination"/>
    <property type="evidence" value="ECO:0007669"/>
    <property type="project" value="InterPro"/>
</dbReference>
<evidence type="ECO:0000313" key="8">
    <source>
        <dbReference type="Proteomes" id="UP000232223"/>
    </source>
</evidence>
<proteinExistence type="inferred from homology"/>
<name>A0A2K8P495_9MOLU</name>
<dbReference type="InterPro" id="IPR011605">
    <property type="entry name" value="NusB_fam"/>
</dbReference>
<dbReference type="InterPro" id="IPR035926">
    <property type="entry name" value="NusB-like_sf"/>
</dbReference>
<evidence type="ECO:0000256" key="5">
    <source>
        <dbReference type="ARBA" id="ARBA00023163"/>
    </source>
</evidence>
<sequence>MSEQKLSMVKRRTYLVQMFYRYLLMNNDVNYIKQDILDETQEKLDVETTLIANNIAEKLSDLKNEIEKHLSENWKWNRIPTYIQSILIVGTYEIIFTPTPKAVTINELVNLVKENEVDFDYKFVNACLDKVIKL</sequence>
<dbReference type="OrthoDB" id="389272at2"/>
<dbReference type="Pfam" id="PF01029">
    <property type="entry name" value="NusB"/>
    <property type="match status" value="1"/>
</dbReference>
<dbReference type="AlphaFoldDB" id="A0A2K8P495"/>
<evidence type="ECO:0000259" key="6">
    <source>
        <dbReference type="Pfam" id="PF01029"/>
    </source>
</evidence>
<dbReference type="GO" id="GO:0005829">
    <property type="term" value="C:cytosol"/>
    <property type="evidence" value="ECO:0007669"/>
    <property type="project" value="TreeGrafter"/>
</dbReference>
<dbReference type="PANTHER" id="PTHR11078:SF3">
    <property type="entry name" value="ANTITERMINATION NUSB DOMAIN-CONTAINING PROTEIN"/>
    <property type="match status" value="1"/>
</dbReference>
<evidence type="ECO:0000256" key="1">
    <source>
        <dbReference type="ARBA" id="ARBA00005952"/>
    </source>
</evidence>
<reference evidence="7 8" key="1">
    <citation type="submission" date="2017-11" db="EMBL/GenBank/DDBJ databases">
        <title>Genome sequence of Mesoplasma tabanidae BARC 857 (ATCC 49584).</title>
        <authorList>
            <person name="Lo W.-S."/>
            <person name="Kuo C.-H."/>
        </authorList>
    </citation>
    <scope>NUCLEOTIDE SEQUENCE [LARGE SCALE GENOMIC DNA]</scope>
    <source>
        <strain evidence="7 8">BARC 857</strain>
    </source>
</reference>
<dbReference type="InterPro" id="IPR006027">
    <property type="entry name" value="NusB_RsmB_TIM44"/>
</dbReference>
<evidence type="ECO:0000256" key="2">
    <source>
        <dbReference type="ARBA" id="ARBA00022814"/>
    </source>
</evidence>
<protein>
    <submittedName>
        <fullName evidence="7">Transcription antitermination protein NusB</fullName>
    </submittedName>
</protein>
<accession>A0A2K8P495</accession>
<dbReference type="RefSeq" id="WP_100679510.1">
    <property type="nucleotide sequence ID" value="NZ_CP024969.1"/>
</dbReference>
<dbReference type="KEGG" id="mtab:MTABA_v1c03680"/>
<comment type="similarity">
    <text evidence="1">Belongs to the NusB family.</text>
</comment>
<dbReference type="EMBL" id="CP024969">
    <property type="protein sequence ID" value="ATZ21569.1"/>
    <property type="molecule type" value="Genomic_DNA"/>
</dbReference>
<dbReference type="PANTHER" id="PTHR11078">
    <property type="entry name" value="N UTILIZATION SUBSTANCE PROTEIN B-RELATED"/>
    <property type="match status" value="1"/>
</dbReference>
<gene>
    <name evidence="7" type="primary">nusB</name>
    <name evidence="7" type="ORF">MTABA_v1c03680</name>
</gene>
<evidence type="ECO:0000256" key="3">
    <source>
        <dbReference type="ARBA" id="ARBA00022884"/>
    </source>
</evidence>
<organism evidence="7 8">
    <name type="scientific">Mesoplasma tabanidae</name>
    <dbReference type="NCBI Taxonomy" id="219745"/>
    <lineage>
        <taxon>Bacteria</taxon>
        <taxon>Bacillati</taxon>
        <taxon>Mycoplasmatota</taxon>
        <taxon>Mollicutes</taxon>
        <taxon>Entomoplasmatales</taxon>
        <taxon>Entomoplasmataceae</taxon>
        <taxon>Mesoplasma</taxon>
    </lineage>
</organism>
<dbReference type="SUPFAM" id="SSF48013">
    <property type="entry name" value="NusB-like"/>
    <property type="match status" value="1"/>
</dbReference>